<dbReference type="OrthoDB" id="5397682at2759"/>
<reference evidence="2 3" key="1">
    <citation type="submission" date="2018-05" db="EMBL/GenBank/DDBJ databases">
        <title>Whole genome sequencing for identification of molecular markers to develop diagnostic detection tools for the regulated plant pathogen Lachnellula willkommii.</title>
        <authorList>
            <person name="Giroux E."/>
            <person name="Bilodeau G."/>
        </authorList>
    </citation>
    <scope>NUCLEOTIDE SEQUENCE [LARGE SCALE GENOMIC DNA]</scope>
    <source>
        <strain evidence="2 3">CBS 625.97</strain>
    </source>
</reference>
<feature type="region of interest" description="Disordered" evidence="1">
    <location>
        <begin position="562"/>
        <end position="585"/>
    </location>
</feature>
<feature type="compositionally biased region" description="Basic and acidic residues" evidence="1">
    <location>
        <begin position="15"/>
        <end position="25"/>
    </location>
</feature>
<dbReference type="AlphaFoldDB" id="A0A7D8YMS6"/>
<dbReference type="Proteomes" id="UP000481288">
    <property type="component" value="Unassembled WGS sequence"/>
</dbReference>
<dbReference type="PANTHER" id="PTHR33604:SF3">
    <property type="entry name" value="OSJNBA0004B13.7 PROTEIN"/>
    <property type="match status" value="1"/>
</dbReference>
<name>A0A7D8YMS6_9HELO</name>
<keyword evidence="3" id="KW-1185">Reference proteome</keyword>
<dbReference type="EMBL" id="QGMG01000263">
    <property type="protein sequence ID" value="TVY55216.1"/>
    <property type="molecule type" value="Genomic_DNA"/>
</dbReference>
<evidence type="ECO:0000256" key="1">
    <source>
        <dbReference type="SAM" id="MobiDB-lite"/>
    </source>
</evidence>
<proteinExistence type="predicted"/>
<evidence type="ECO:0008006" key="4">
    <source>
        <dbReference type="Google" id="ProtNLM"/>
    </source>
</evidence>
<gene>
    <name evidence="2" type="ORF">LCER1_G003073</name>
</gene>
<feature type="compositionally biased region" description="Polar residues" evidence="1">
    <location>
        <begin position="574"/>
        <end position="585"/>
    </location>
</feature>
<feature type="region of interest" description="Disordered" evidence="1">
    <location>
        <begin position="76"/>
        <end position="121"/>
    </location>
</feature>
<evidence type="ECO:0000313" key="3">
    <source>
        <dbReference type="Proteomes" id="UP000481288"/>
    </source>
</evidence>
<comment type="caution">
    <text evidence="2">The sequence shown here is derived from an EMBL/GenBank/DDBJ whole genome shotgun (WGS) entry which is preliminary data.</text>
</comment>
<accession>A0A7D8YMS6</accession>
<feature type="region of interest" description="Disordered" evidence="1">
    <location>
        <begin position="1"/>
        <end position="32"/>
    </location>
</feature>
<sequence length="727" mass="81096">MPLPLPPRLFPGDEELGKRDDDHKPGMGLKSPLGMFWQHRRLPHGPQRRNLKRIAFGVLAFVVLYYFFKNMPTDLESPRQRPNYSRPGSAPAPATDYTNQKALPPAGQGSVSKTAQAQAPEESLHSFNGPIKFYQLASSLHAVSNTKGADLINQNVLFAAASLKSAATLLPIACDMAVRARNFVHFAFMGRDDISMDILKSVNGITKECRIIFHDARPDFSVQSSDFRMEVSSFAGFNHINTFVHPQATFIDGSGEEESFFSKGLKTRAASLGRTVIELPDNAEQYLMWVTLLDSASLSAWNKVSIDIVVHAQPSASGSLMRLLNSLKKTDFFSSAPPRLTIELPHQIDVPTQKYLEHFKWPPKADQNTGSLLTLHHRIPQHGLSPDENSIRFLEAFWPTDPFTSHVLVLSPQAEVSPLFFHYLKYTMLEYKYSRTPSVHHKNLMGISLDLPSTYLNDSVSFIPPGTNTTVPNPFLWQAPNSNAALYFGDKWVELHDFVAQLLESQHKTSSPTIDEKLVSKTYPSWLEHVLKLVRARGYSTLYPNFDADTLLTLHNDLYHPPEEFSEDDKAETPSDSGELTANPDNHLSLKHVETTLITKSLLAMLPDGGELPPIAEMPFLSWDGQGVDFGEIELQALEYSQAFRQEIGDCGLSVEKVRHELSAADLFCLNDEKVEAKEEAKEETKEEAKKGAKEGAKEEAKEETKKEAKKGAKEGAKEGSDKVDEP</sequence>
<dbReference type="PANTHER" id="PTHR33604">
    <property type="entry name" value="OSJNBA0004B13.7 PROTEIN"/>
    <property type="match status" value="1"/>
</dbReference>
<organism evidence="2 3">
    <name type="scientific">Lachnellula cervina</name>
    <dbReference type="NCBI Taxonomy" id="1316786"/>
    <lineage>
        <taxon>Eukaryota</taxon>
        <taxon>Fungi</taxon>
        <taxon>Dikarya</taxon>
        <taxon>Ascomycota</taxon>
        <taxon>Pezizomycotina</taxon>
        <taxon>Leotiomycetes</taxon>
        <taxon>Helotiales</taxon>
        <taxon>Lachnaceae</taxon>
        <taxon>Lachnellula</taxon>
    </lineage>
</organism>
<protein>
    <recommendedName>
        <fullName evidence="4">Glycosyltransferase 2</fullName>
    </recommendedName>
</protein>
<feature type="region of interest" description="Disordered" evidence="1">
    <location>
        <begin position="676"/>
        <end position="727"/>
    </location>
</feature>
<evidence type="ECO:0000313" key="2">
    <source>
        <dbReference type="EMBL" id="TVY55216.1"/>
    </source>
</evidence>